<evidence type="ECO:0000256" key="1">
    <source>
        <dbReference type="ARBA" id="ARBA00022801"/>
    </source>
</evidence>
<sequence>MIIIEKEQIGQIPALHLSEQTTFHQELPLIIFIHGFQSAKEHNLHYAYLLAEKGFRVLLPDVNHHGERDSGLSDSEMMPLFWEMVLQTIKELSEMKDELLRRKLIDPDRIGVAGTSMGGIVTNGALAAYEWITAGVSLMGNPSYVAYAELQIEEIKKRKLPFPVTDEEAGKVMEYLKPYDLSLNPDRLASRPLLFWHGAKDPVVPYQHAYRFFEGVKAGYDGAEGKIEFILDPKAGHKVSREGVLMTAGWFEKHLLPTVQKA</sequence>
<feature type="domain" description="Peptidase S9 prolyl oligopeptidase catalytic" evidence="2">
    <location>
        <begin position="47"/>
        <end position="244"/>
    </location>
</feature>
<evidence type="ECO:0000313" key="4">
    <source>
        <dbReference type="Proteomes" id="UP000064189"/>
    </source>
</evidence>
<dbReference type="Proteomes" id="UP000064189">
    <property type="component" value="Unassembled WGS sequence"/>
</dbReference>
<evidence type="ECO:0000313" key="3">
    <source>
        <dbReference type="EMBL" id="KWW16880.1"/>
    </source>
</evidence>
<dbReference type="GO" id="GO:0052689">
    <property type="term" value="F:carboxylic ester hydrolase activity"/>
    <property type="evidence" value="ECO:0007669"/>
    <property type="project" value="UniProtKB-ARBA"/>
</dbReference>
<dbReference type="SUPFAM" id="SSF53474">
    <property type="entry name" value="alpha/beta-Hydrolases"/>
    <property type="match status" value="1"/>
</dbReference>
<gene>
    <name evidence="3" type="ORF">AS888_23120</name>
</gene>
<keyword evidence="4" id="KW-1185">Reference proteome</keyword>
<dbReference type="Pfam" id="PF00326">
    <property type="entry name" value="Peptidase_S9"/>
    <property type="match status" value="1"/>
</dbReference>
<protein>
    <submittedName>
        <fullName evidence="3">Esterase</fullName>
    </submittedName>
</protein>
<dbReference type="RefSeq" id="WP_061143047.1">
    <property type="nucleotide sequence ID" value="NZ_LNNH01000029.1"/>
</dbReference>
<evidence type="ECO:0000259" key="2">
    <source>
        <dbReference type="Pfam" id="PF00326"/>
    </source>
</evidence>
<dbReference type="PANTHER" id="PTHR22946:SF9">
    <property type="entry name" value="POLYKETIDE TRANSFERASE AF380"/>
    <property type="match status" value="1"/>
</dbReference>
<dbReference type="GO" id="GO:0006508">
    <property type="term" value="P:proteolysis"/>
    <property type="evidence" value="ECO:0007669"/>
    <property type="project" value="InterPro"/>
</dbReference>
<dbReference type="Gene3D" id="3.40.50.1820">
    <property type="entry name" value="alpha/beta hydrolase"/>
    <property type="match status" value="1"/>
</dbReference>
<accession>A0A120GNZ4</accession>
<dbReference type="InterPro" id="IPR029058">
    <property type="entry name" value="AB_hydrolase_fold"/>
</dbReference>
<dbReference type="PANTHER" id="PTHR22946">
    <property type="entry name" value="DIENELACTONE HYDROLASE DOMAIN-CONTAINING PROTEIN-RELATED"/>
    <property type="match status" value="1"/>
</dbReference>
<dbReference type="InterPro" id="IPR001375">
    <property type="entry name" value="Peptidase_S9_cat"/>
</dbReference>
<dbReference type="GO" id="GO:0008236">
    <property type="term" value="F:serine-type peptidase activity"/>
    <property type="evidence" value="ECO:0007669"/>
    <property type="project" value="InterPro"/>
</dbReference>
<dbReference type="EMBL" id="LNNH01000029">
    <property type="protein sequence ID" value="KWW16880.1"/>
    <property type="molecule type" value="Genomic_DNA"/>
</dbReference>
<name>A0A120GNZ4_9BACI</name>
<dbReference type="AlphaFoldDB" id="A0A120GNZ4"/>
<keyword evidence="1" id="KW-0378">Hydrolase</keyword>
<reference evidence="3 4" key="1">
    <citation type="submission" date="2015-11" db="EMBL/GenBank/DDBJ databases">
        <title>Genome Sequence of Bacillus simplex strain VanAntwerpen2.</title>
        <authorList>
            <person name="Couger M.B."/>
        </authorList>
    </citation>
    <scope>NUCLEOTIDE SEQUENCE [LARGE SCALE GENOMIC DNA]</scope>
    <source>
        <strain evidence="3 4">VanAntwerpen02</strain>
    </source>
</reference>
<organism evidence="3 4">
    <name type="scientific">Peribacillus simplex</name>
    <dbReference type="NCBI Taxonomy" id="1478"/>
    <lineage>
        <taxon>Bacteria</taxon>
        <taxon>Bacillati</taxon>
        <taxon>Bacillota</taxon>
        <taxon>Bacilli</taxon>
        <taxon>Bacillales</taxon>
        <taxon>Bacillaceae</taxon>
        <taxon>Peribacillus</taxon>
    </lineage>
</organism>
<dbReference type="InterPro" id="IPR050261">
    <property type="entry name" value="FrsA_esterase"/>
</dbReference>
<comment type="caution">
    <text evidence="3">The sequence shown here is derived from an EMBL/GenBank/DDBJ whole genome shotgun (WGS) entry which is preliminary data.</text>
</comment>
<proteinExistence type="predicted"/>